<dbReference type="RefSeq" id="WP_183315222.1">
    <property type="nucleotide sequence ID" value="NZ_JACHXQ010000017.1"/>
</dbReference>
<dbReference type="EMBL" id="JACHXQ010000017">
    <property type="protein sequence ID" value="MBB3185732.1"/>
    <property type="molecule type" value="Genomic_DNA"/>
</dbReference>
<gene>
    <name evidence="1" type="ORF">FHR95_003325</name>
</gene>
<accession>A0A7W5H0W9</accession>
<sequence length="242" mass="27595">MNDADLAALTSSDLDIVSETKDNVRLLARAWGGEPRFAGMDDHTPNIAVIDLERPGWSPDGSHLIVDVMGDVYGATAHQLITWSEMIEITLENGQTVCLRVVVPEMLLWTRIANLYMRRMGPIAVQRELRRTKVLCQIVSEHLENLAQETMVDPSLRRIALKHASLVYQWIAKQNCTRKVLARHPELIDPYLSAVPRTPFWPTDLLEHGLPNWQNWLIARVESIIRHQGNRRGEKEMSMSSF</sequence>
<proteinExistence type="predicted"/>
<comment type="caution">
    <text evidence="1">The sequence shown here is derived from an EMBL/GenBank/DDBJ whole genome shotgun (WGS) entry which is preliminary data.</text>
</comment>
<evidence type="ECO:0000313" key="1">
    <source>
        <dbReference type="EMBL" id="MBB3185732.1"/>
    </source>
</evidence>
<keyword evidence="2" id="KW-1185">Reference proteome</keyword>
<protein>
    <submittedName>
        <fullName evidence="1">Uncharacterized protein</fullName>
    </submittedName>
</protein>
<dbReference type="Proteomes" id="UP000563050">
    <property type="component" value="Unassembled WGS sequence"/>
</dbReference>
<reference evidence="1 2" key="1">
    <citation type="submission" date="2020-08" db="EMBL/GenBank/DDBJ databases">
        <title>Genomic Encyclopedia of Type Strains, Phase III (KMG-III): the genomes of soil and plant-associated and newly described type strains.</title>
        <authorList>
            <person name="Whitman W."/>
        </authorList>
    </citation>
    <scope>NUCLEOTIDE SEQUENCE [LARGE SCALE GENOMIC DNA]</scope>
    <source>
        <strain evidence="1 2">CECT 7341</strain>
    </source>
</reference>
<organism evidence="1 2">
    <name type="scientific">Halomonas fontilapidosi</name>
    <dbReference type="NCBI Taxonomy" id="616675"/>
    <lineage>
        <taxon>Bacteria</taxon>
        <taxon>Pseudomonadati</taxon>
        <taxon>Pseudomonadota</taxon>
        <taxon>Gammaproteobacteria</taxon>
        <taxon>Oceanospirillales</taxon>
        <taxon>Halomonadaceae</taxon>
        <taxon>Halomonas</taxon>
    </lineage>
</organism>
<evidence type="ECO:0000313" key="2">
    <source>
        <dbReference type="Proteomes" id="UP000563050"/>
    </source>
</evidence>
<name>A0A7W5H0W9_9GAMM</name>
<dbReference type="AlphaFoldDB" id="A0A7W5H0W9"/>